<evidence type="ECO:0000256" key="7">
    <source>
        <dbReference type="ARBA" id="ARBA00082672"/>
    </source>
</evidence>
<evidence type="ECO:0000259" key="8">
    <source>
        <dbReference type="Pfam" id="PF00117"/>
    </source>
</evidence>
<dbReference type="RefSeq" id="YP_009500373.1">
    <property type="nucleotide sequence ID" value="NC_038100.1"/>
</dbReference>
<dbReference type="GO" id="GO:0000162">
    <property type="term" value="P:L-tryptophan biosynthetic process"/>
    <property type="evidence" value="ECO:0007669"/>
    <property type="project" value="UniProtKB-KW"/>
</dbReference>
<dbReference type="NCBIfam" id="TIGR00566">
    <property type="entry name" value="trpG_papA"/>
    <property type="match status" value="1"/>
</dbReference>
<dbReference type="Gene3D" id="3.40.50.880">
    <property type="match status" value="1"/>
</dbReference>
<accession>A0A344V6E8</accession>
<dbReference type="PRINTS" id="PR00097">
    <property type="entry name" value="ANTSNTHASEII"/>
</dbReference>
<dbReference type="InterPro" id="IPR050472">
    <property type="entry name" value="Anth_synth/Amidotransfase"/>
</dbReference>
<feature type="domain" description="Glutamine amidotransferase" evidence="8">
    <location>
        <begin position="3"/>
        <end position="187"/>
    </location>
</feature>
<dbReference type="EMBL" id="MF372957">
    <property type="protein sequence ID" value="AXE43535.1"/>
    <property type="molecule type" value="Genomic_DNA"/>
</dbReference>
<keyword evidence="5" id="KW-0028">Amino-acid biosynthesis</keyword>
<keyword evidence="9" id="KW-0150">Chloroplast</keyword>
<dbReference type="AlphaFoldDB" id="A0A344V6E8"/>
<dbReference type="PRINTS" id="PR00099">
    <property type="entry name" value="CPSGATASE"/>
</dbReference>
<comment type="pathway">
    <text evidence="1">Amino-acid biosynthesis; L-tryptophan biosynthesis; L-tryptophan from chorismate: step 1/5.</text>
</comment>
<dbReference type="InterPro" id="IPR029062">
    <property type="entry name" value="Class_I_gatase-like"/>
</dbReference>
<evidence type="ECO:0000313" key="9">
    <source>
        <dbReference type="EMBL" id="AXE43535.1"/>
    </source>
</evidence>
<dbReference type="PRINTS" id="PR00096">
    <property type="entry name" value="GATASE"/>
</dbReference>
<evidence type="ECO:0000256" key="4">
    <source>
        <dbReference type="ARBA" id="ARBA00020654"/>
    </source>
</evidence>
<dbReference type="InterPro" id="IPR006221">
    <property type="entry name" value="TrpG/PapA_dom"/>
</dbReference>
<proteinExistence type="predicted"/>
<evidence type="ECO:0000256" key="3">
    <source>
        <dbReference type="ARBA" id="ARBA00012266"/>
    </source>
</evidence>
<name>A0A344V6E8_9FLOR</name>
<keyword evidence="5" id="KW-0822">Tryptophan biosynthesis</keyword>
<sequence length="188" mass="21264">MILVIDNYDSFTQNLVQYLGELNLSINIVRNDEISLSYIDQIHPTHIILSPGPGSPENSGISLKLISSYAKTIPILGVCLGHQAIGYVYGAKIKKLIYPMHGKISQIFHNSQDIFQDLPNPFYAARYHSLVVDKKNLPNELEITAWTPDGTIMACRHKTYKLLRGIQFHPESLWTTEGKHIMKNFIVS</sequence>
<dbReference type="FunFam" id="3.40.50.880:FF:000003">
    <property type="entry name" value="Anthranilate synthase component II"/>
    <property type="match status" value="1"/>
</dbReference>
<evidence type="ECO:0000256" key="5">
    <source>
        <dbReference type="ARBA" id="ARBA00022822"/>
    </source>
</evidence>
<dbReference type="Pfam" id="PF00117">
    <property type="entry name" value="GATase"/>
    <property type="match status" value="1"/>
</dbReference>
<keyword evidence="9" id="KW-0934">Plastid</keyword>
<dbReference type="PANTHER" id="PTHR43418:SF4">
    <property type="entry name" value="MULTIFUNCTIONAL TRYPTOPHAN BIOSYNTHESIS PROTEIN"/>
    <property type="match status" value="1"/>
</dbReference>
<evidence type="ECO:0000256" key="2">
    <source>
        <dbReference type="ARBA" id="ARBA00011743"/>
    </source>
</evidence>
<gene>
    <name evidence="9" type="primary">trpG</name>
</gene>
<evidence type="ECO:0000256" key="6">
    <source>
        <dbReference type="ARBA" id="ARBA00022962"/>
    </source>
</evidence>
<organism evidence="9">
    <name type="scientific">Gracilariopsis heteroclada</name>
    <dbReference type="NCBI Taxonomy" id="172978"/>
    <lineage>
        <taxon>Eukaryota</taxon>
        <taxon>Rhodophyta</taxon>
        <taxon>Florideophyceae</taxon>
        <taxon>Rhodymeniophycidae</taxon>
        <taxon>Gracilariales</taxon>
        <taxon>Gracilariaceae</taxon>
        <taxon>Gracilariopsis</taxon>
    </lineage>
</organism>
<keyword evidence="5" id="KW-0057">Aromatic amino acid biosynthesis</keyword>
<dbReference type="GO" id="GO:0005829">
    <property type="term" value="C:cytosol"/>
    <property type="evidence" value="ECO:0007669"/>
    <property type="project" value="TreeGrafter"/>
</dbReference>
<protein>
    <recommendedName>
        <fullName evidence="4">Anthranilate synthase component 2</fullName>
        <ecNumber evidence="3">4.1.3.27</ecNumber>
    </recommendedName>
    <alternativeName>
        <fullName evidence="7">Anthranilate synthase, glutamine amidotransferase component</fullName>
    </alternativeName>
</protein>
<comment type="subunit">
    <text evidence="2">Tetramer of two components I and two components II.</text>
</comment>
<dbReference type="GeneID" id="37504402"/>
<dbReference type="GO" id="GO:0004049">
    <property type="term" value="F:anthranilate synthase activity"/>
    <property type="evidence" value="ECO:0007669"/>
    <property type="project" value="UniProtKB-EC"/>
</dbReference>
<geneLocation type="chloroplast" evidence="9"/>
<evidence type="ECO:0000256" key="1">
    <source>
        <dbReference type="ARBA" id="ARBA00004873"/>
    </source>
</evidence>
<dbReference type="PROSITE" id="PS51273">
    <property type="entry name" value="GATASE_TYPE_1"/>
    <property type="match status" value="1"/>
</dbReference>
<reference evidence="9" key="1">
    <citation type="submission" date="2017-06" db="EMBL/GenBank/DDBJ databases">
        <title>Complete plastid genome of Gracilaria bailinae.</title>
        <authorList>
            <person name="Zhang L."/>
        </authorList>
    </citation>
    <scope>NUCLEOTIDE SEQUENCE</scope>
</reference>
<dbReference type="SUPFAM" id="SSF52317">
    <property type="entry name" value="Class I glutamine amidotransferase-like"/>
    <property type="match status" value="1"/>
</dbReference>
<keyword evidence="6" id="KW-0315">Glutamine amidotransferase</keyword>
<dbReference type="EC" id="4.1.3.27" evidence="3"/>
<dbReference type="PANTHER" id="PTHR43418">
    <property type="entry name" value="MULTIFUNCTIONAL TRYPTOPHAN BIOSYNTHESIS PROTEIN-RELATED"/>
    <property type="match status" value="1"/>
</dbReference>
<dbReference type="InterPro" id="IPR017926">
    <property type="entry name" value="GATASE"/>
</dbReference>
<dbReference type="CDD" id="cd01743">
    <property type="entry name" value="GATase1_Anthranilate_Synthase"/>
    <property type="match status" value="1"/>
</dbReference>